<dbReference type="SUPFAM" id="SSF117991">
    <property type="entry name" value="YbeD/HP0495-like"/>
    <property type="match status" value="1"/>
</dbReference>
<evidence type="ECO:0000256" key="3">
    <source>
        <dbReference type="SAM" id="MobiDB-lite"/>
    </source>
</evidence>
<comment type="caution">
    <text evidence="4">The sequence shown here is derived from an EMBL/GenBank/DDBJ whole genome shotgun (WGS) entry which is preliminary data.</text>
</comment>
<dbReference type="Proteomes" id="UP000274556">
    <property type="component" value="Unassembled WGS sequence"/>
</dbReference>
<protein>
    <recommendedName>
        <fullName evidence="2">UPF0250 protein BDD21_1558</fullName>
    </recommendedName>
</protein>
<dbReference type="AlphaFoldDB" id="A0A495V443"/>
<dbReference type="Pfam" id="PF04359">
    <property type="entry name" value="DUF493"/>
    <property type="match status" value="1"/>
</dbReference>
<comment type="similarity">
    <text evidence="1 2">Belongs to the UPF0250 family.</text>
</comment>
<evidence type="ECO:0000313" key="4">
    <source>
        <dbReference type="EMBL" id="RKT44181.1"/>
    </source>
</evidence>
<dbReference type="HAMAP" id="MF_00659">
    <property type="entry name" value="UPF0250"/>
    <property type="match status" value="1"/>
</dbReference>
<dbReference type="InterPro" id="IPR027471">
    <property type="entry name" value="YbeD-like_sf"/>
</dbReference>
<gene>
    <name evidence="4" type="ORF">BDD21_1558</name>
</gene>
<dbReference type="Gene3D" id="3.30.70.260">
    <property type="match status" value="1"/>
</dbReference>
<proteinExistence type="inferred from homology"/>
<accession>A0A495V443</accession>
<sequence>MAESKPPSKPISSRAPAPDMPEPDASEPVFVFPCRFPIKAMGRADGHFEALVIEIVSRHAPRPEPADVSARSSSGGKWISVTLTIQAESRAQLDAIYCDLTAHESVVWVI</sequence>
<dbReference type="PANTHER" id="PTHR38036:SF1">
    <property type="entry name" value="UPF0250 PROTEIN YBED"/>
    <property type="match status" value="1"/>
</dbReference>
<dbReference type="InterPro" id="IPR007454">
    <property type="entry name" value="UPF0250_YbeD-like"/>
</dbReference>
<feature type="region of interest" description="Disordered" evidence="3">
    <location>
        <begin position="1"/>
        <end position="24"/>
    </location>
</feature>
<dbReference type="PANTHER" id="PTHR38036">
    <property type="entry name" value="UPF0250 PROTEIN YBED"/>
    <property type="match status" value="1"/>
</dbReference>
<keyword evidence="5" id="KW-1185">Reference proteome</keyword>
<name>A0A495V443_9GAMM</name>
<evidence type="ECO:0000313" key="5">
    <source>
        <dbReference type="Proteomes" id="UP000274556"/>
    </source>
</evidence>
<evidence type="ECO:0000256" key="2">
    <source>
        <dbReference type="HAMAP-Rule" id="MF_00659"/>
    </source>
</evidence>
<reference evidence="4 5" key="1">
    <citation type="submission" date="2018-10" db="EMBL/GenBank/DDBJ databases">
        <title>Genomic Encyclopedia of Archaeal and Bacterial Type Strains, Phase II (KMG-II): from individual species to whole genera.</title>
        <authorList>
            <person name="Goeker M."/>
        </authorList>
    </citation>
    <scope>NUCLEOTIDE SEQUENCE [LARGE SCALE GENOMIC DNA]</scope>
    <source>
        <strain evidence="4 5">DSM 235</strain>
    </source>
</reference>
<organism evidence="4 5">
    <name type="scientific">Thiocapsa rosea</name>
    <dbReference type="NCBI Taxonomy" id="69360"/>
    <lineage>
        <taxon>Bacteria</taxon>
        <taxon>Pseudomonadati</taxon>
        <taxon>Pseudomonadota</taxon>
        <taxon>Gammaproteobacteria</taxon>
        <taxon>Chromatiales</taxon>
        <taxon>Chromatiaceae</taxon>
        <taxon>Thiocapsa</taxon>
    </lineage>
</organism>
<dbReference type="EMBL" id="RBXL01000001">
    <property type="protein sequence ID" value="RKT44181.1"/>
    <property type="molecule type" value="Genomic_DNA"/>
</dbReference>
<evidence type="ECO:0000256" key="1">
    <source>
        <dbReference type="ARBA" id="ARBA00008460"/>
    </source>
</evidence>